<name>A0A1N6HZK8_9BURK</name>
<dbReference type="RefSeq" id="WP_074295258.1">
    <property type="nucleotide sequence ID" value="NZ_FSRU01000001.1"/>
</dbReference>
<dbReference type="AlphaFoldDB" id="A0A1N6HZK8"/>
<dbReference type="EMBL" id="FSRU01000001">
    <property type="protein sequence ID" value="SIO25264.1"/>
    <property type="molecule type" value="Genomic_DNA"/>
</dbReference>
<comment type="subcellular location">
    <subcellularLocation>
        <location evidence="1">Cell membrane</location>
        <topology evidence="1">Multi-pass membrane protein</topology>
    </subcellularLocation>
</comment>
<feature type="transmembrane region" description="Helical" evidence="6">
    <location>
        <begin position="111"/>
        <end position="132"/>
    </location>
</feature>
<evidence type="ECO:0000313" key="8">
    <source>
        <dbReference type="Proteomes" id="UP000185151"/>
    </source>
</evidence>
<evidence type="ECO:0000313" key="7">
    <source>
        <dbReference type="EMBL" id="SIO25264.1"/>
    </source>
</evidence>
<evidence type="ECO:0000256" key="1">
    <source>
        <dbReference type="ARBA" id="ARBA00004651"/>
    </source>
</evidence>
<feature type="transmembrane region" description="Helical" evidence="6">
    <location>
        <begin position="42"/>
        <end position="63"/>
    </location>
</feature>
<evidence type="ECO:0000256" key="6">
    <source>
        <dbReference type="SAM" id="Phobius"/>
    </source>
</evidence>
<gene>
    <name evidence="7" type="ORF">SAMN05444165_1706</name>
</gene>
<keyword evidence="5 6" id="KW-0472">Membrane</keyword>
<accession>A0A1N6HZK8</accession>
<organism evidence="7 8">
    <name type="scientific">Paraburkholderia phenazinium</name>
    <dbReference type="NCBI Taxonomy" id="60549"/>
    <lineage>
        <taxon>Bacteria</taxon>
        <taxon>Pseudomonadati</taxon>
        <taxon>Pseudomonadota</taxon>
        <taxon>Betaproteobacteria</taxon>
        <taxon>Burkholderiales</taxon>
        <taxon>Burkholderiaceae</taxon>
        <taxon>Paraburkholderia</taxon>
    </lineage>
</organism>
<dbReference type="InterPro" id="IPR001123">
    <property type="entry name" value="LeuE-type"/>
</dbReference>
<dbReference type="Proteomes" id="UP000185151">
    <property type="component" value="Unassembled WGS sequence"/>
</dbReference>
<feature type="transmembrane region" description="Helical" evidence="6">
    <location>
        <begin position="144"/>
        <end position="168"/>
    </location>
</feature>
<feature type="transmembrane region" description="Helical" evidence="6">
    <location>
        <begin position="70"/>
        <end position="91"/>
    </location>
</feature>
<evidence type="ECO:0000256" key="3">
    <source>
        <dbReference type="ARBA" id="ARBA00022692"/>
    </source>
</evidence>
<dbReference type="GO" id="GO:0015171">
    <property type="term" value="F:amino acid transmembrane transporter activity"/>
    <property type="evidence" value="ECO:0007669"/>
    <property type="project" value="TreeGrafter"/>
</dbReference>
<dbReference type="GO" id="GO:0005886">
    <property type="term" value="C:plasma membrane"/>
    <property type="evidence" value="ECO:0007669"/>
    <property type="project" value="UniProtKB-SubCell"/>
</dbReference>
<reference evidence="7 8" key="1">
    <citation type="submission" date="2016-11" db="EMBL/GenBank/DDBJ databases">
        <authorList>
            <person name="Jaros S."/>
            <person name="Januszkiewicz K."/>
            <person name="Wedrychowicz H."/>
        </authorList>
    </citation>
    <scope>NUCLEOTIDE SEQUENCE [LARGE SCALE GENOMIC DNA]</scope>
    <source>
        <strain evidence="7 8">GAS95</strain>
    </source>
</reference>
<proteinExistence type="predicted"/>
<evidence type="ECO:0000256" key="5">
    <source>
        <dbReference type="ARBA" id="ARBA00023136"/>
    </source>
</evidence>
<dbReference type="Pfam" id="PF01810">
    <property type="entry name" value="LysE"/>
    <property type="match status" value="1"/>
</dbReference>
<dbReference type="OrthoDB" id="9804822at2"/>
<keyword evidence="2" id="KW-1003">Cell membrane</keyword>
<dbReference type="PANTHER" id="PTHR30086">
    <property type="entry name" value="ARGININE EXPORTER PROTEIN ARGO"/>
    <property type="match status" value="1"/>
</dbReference>
<keyword evidence="3 6" id="KW-0812">Transmembrane</keyword>
<protein>
    <submittedName>
        <fullName evidence="7">Threonine/homoserine/homoserine lactone efflux protein</fullName>
    </submittedName>
</protein>
<keyword evidence="4 6" id="KW-1133">Transmembrane helix</keyword>
<evidence type="ECO:0000256" key="4">
    <source>
        <dbReference type="ARBA" id="ARBA00022989"/>
    </source>
</evidence>
<sequence>MAFSALLVFALALGVAAASPGPGIAALVSRVLTHGFRDVLPFLVAMWLSEVVWLTCAVAGLAVIARTFALLFTILKFAGVAYLLFLAWKMWFAPIGGEEAHLPSGQSPSRMFLAGLTIGFSNPKVMVFYLALLPTLVDISRVSVFAWFELTLTALAVLITVDLAWTLLAARARKLLTGRRAARIARRASATMMAGAAVAIATR</sequence>
<keyword evidence="8" id="KW-1185">Reference proteome</keyword>
<evidence type="ECO:0000256" key="2">
    <source>
        <dbReference type="ARBA" id="ARBA00022475"/>
    </source>
</evidence>
<dbReference type="PANTHER" id="PTHR30086:SF20">
    <property type="entry name" value="ARGININE EXPORTER PROTEIN ARGO-RELATED"/>
    <property type="match status" value="1"/>
</dbReference>